<feature type="domain" description="Guanylate cyclase" evidence="9">
    <location>
        <begin position="606"/>
        <end position="740"/>
    </location>
</feature>
<dbReference type="CDD" id="cd07302">
    <property type="entry name" value="CHD"/>
    <property type="match status" value="1"/>
</dbReference>
<dbReference type="Proteomes" id="UP001153069">
    <property type="component" value="Unassembled WGS sequence"/>
</dbReference>
<keyword evidence="3" id="KW-0547">Nucleotide-binding</keyword>
<dbReference type="Pfam" id="PF00211">
    <property type="entry name" value="Guanylate_cyc"/>
    <property type="match status" value="1"/>
</dbReference>
<keyword evidence="12" id="KW-1185">Reference proteome</keyword>
<dbReference type="InterPro" id="IPR001054">
    <property type="entry name" value="A/G_cyclase"/>
</dbReference>
<evidence type="ECO:0000259" key="9">
    <source>
        <dbReference type="PROSITE" id="PS50125"/>
    </source>
</evidence>
<reference evidence="11" key="1">
    <citation type="submission" date="2020-06" db="EMBL/GenBank/DDBJ databases">
        <authorList>
            <consortium name="Plant Systems Biology data submission"/>
        </authorList>
    </citation>
    <scope>NUCLEOTIDE SEQUENCE</scope>
    <source>
        <strain evidence="11">D6</strain>
    </source>
</reference>
<dbReference type="GO" id="GO:0001653">
    <property type="term" value="F:peptide receptor activity"/>
    <property type="evidence" value="ECO:0007669"/>
    <property type="project" value="TreeGrafter"/>
</dbReference>
<dbReference type="PROSITE" id="PS51845">
    <property type="entry name" value="PDEASE_I_2"/>
    <property type="match status" value="1"/>
</dbReference>
<evidence type="ECO:0000256" key="6">
    <source>
        <dbReference type="ARBA" id="ARBA00023239"/>
    </source>
</evidence>
<dbReference type="Gene3D" id="3.30.70.1230">
    <property type="entry name" value="Nucleotide cyclase"/>
    <property type="match status" value="1"/>
</dbReference>
<comment type="subcellular location">
    <subcellularLocation>
        <location evidence="1">Membrane</location>
    </subcellularLocation>
</comment>
<keyword evidence="2 8" id="KW-0812">Transmembrane</keyword>
<keyword evidence="11" id="KW-0675">Receptor</keyword>
<evidence type="ECO:0000256" key="3">
    <source>
        <dbReference type="ARBA" id="ARBA00022741"/>
    </source>
</evidence>
<sequence length="1257" mass="142193">MPIPKQLVDVSRSSNGNDFVYDAKRENSMIEDGSDNFDDESSYSSSAHSTSTDDFPTQHAGLNGKEDAFADNLAKKLTRDVKVWRSIVSFMLLLTAILVTVSTYIFLTAEETRDFQDAFTGFANRLGDIAHSRTYALSFALASRAESLTAMVEESTSQAWPFVTVSHFEVRGENTRLETRTEIFAFAPLVENETAKTLWNNYSVSNQDWLLDSYERATIAHPGAYKFEESSTAQIEPEVYRVEGNWQFWPEKPNSSPAPWLPLWQISPPPPDPYPINFNMLSSPDVNRLVEYVQVNKVPVMSDKLVRHPMFSNLVEQYADITPAFNETYPLTAVDTEGEGDSDSSDGGGGRRELLSGSYNKSHVNEEGYIFVLYPVYDTFDEERDRNLKGIFLSLLRWDWMLSDAIHEGTDEMIAVMNNNCGEAVYSYSIKGTTATYLGVGDQHDQRYNDKVVTTPLNAIHGVSEGGVKCDFSIDVYPTVEMREAYTSSQAVVFTTILGLAFATTALFFLFYVRIVQRRQTKVMATAARTNAIVTSLFPSNVRDRIMKDAEDAVNNNKEIVPFLPGMGEAPKKKLKTFLDEENPGTEDQLVMFKTKPIADLFPETTVMFADLVGFTAWSSVREPTQVFQLLETIYHSFDEIARRRRVFKVETVGDCYVAVVGLPDPRKDHAVIMARFARDCMQTVSDLTKKLEVTLGPDTGDLQIRIGLHSGPVTAGVLRGEKSRFQLFGDTVNTAARMESTGQPSKIQLSKETADLLLAAGKSNWMREREEKVRAKGKGELQTYWLEVRHEGAASVTSGSSNSDFIDEELKMPQPAAKPMKDSGPTARPLDAKAKRLVDWNCDQMIRLLKLIVARRNAQARRSSQIQASTNEEFLNANLRKVGTVLEEVREIITLPKFDPKVYRNHDDPDSVQLNEDVLQQLHDYVSTIATLYRDNPFHNFEHASHVTMSVSKLLSRIVSPQDINRNHNENSEQKIEDYAWEVHKSTYGITSDPLTQFAVVFSALIHDVDHTGVPNATLVKENAKIAELYKQKSVAEQNSVDLAWDMLMDTKYAALQNVLYTNTSELDRFRQLVVNSVMATDIVDKDLKALRNARWDKAFKDVEEDEDKDVNRKATIVIEHLIQASDVAHTMQHWHIFRKWNERLFQEMHKAYREGRAEKDPSEFWYKGEIGFFDFYIIPLAKKLKECGVFGVSSDEYLNYAMKNREEWIVKGNEIVQQMLERVPTKESLEEQAEEQETAPLGGGTRRRGSSGSKG</sequence>
<dbReference type="GO" id="GO:0035556">
    <property type="term" value="P:intracellular signal transduction"/>
    <property type="evidence" value="ECO:0007669"/>
    <property type="project" value="InterPro"/>
</dbReference>
<accession>A0A9N8E268</accession>
<dbReference type="InterPro" id="IPR003607">
    <property type="entry name" value="HD/PDEase_dom"/>
</dbReference>
<dbReference type="PANTHER" id="PTHR11920:SF335">
    <property type="entry name" value="GUANYLATE CYCLASE"/>
    <property type="match status" value="1"/>
</dbReference>
<dbReference type="OrthoDB" id="546632at2759"/>
<dbReference type="Pfam" id="PF00233">
    <property type="entry name" value="PDEase_I"/>
    <property type="match status" value="1"/>
</dbReference>
<evidence type="ECO:0000259" key="10">
    <source>
        <dbReference type="PROSITE" id="PS51845"/>
    </source>
</evidence>
<comment type="caution">
    <text evidence="11">The sequence shown here is derived from an EMBL/GenBank/DDBJ whole genome shotgun (WGS) entry which is preliminary data.</text>
</comment>
<organism evidence="11 12">
    <name type="scientific">Seminavis robusta</name>
    <dbReference type="NCBI Taxonomy" id="568900"/>
    <lineage>
        <taxon>Eukaryota</taxon>
        <taxon>Sar</taxon>
        <taxon>Stramenopiles</taxon>
        <taxon>Ochrophyta</taxon>
        <taxon>Bacillariophyta</taxon>
        <taxon>Bacillariophyceae</taxon>
        <taxon>Bacillariophycidae</taxon>
        <taxon>Naviculales</taxon>
        <taxon>Naviculaceae</taxon>
        <taxon>Seminavis</taxon>
    </lineage>
</organism>
<evidence type="ECO:0000256" key="8">
    <source>
        <dbReference type="SAM" id="Phobius"/>
    </source>
</evidence>
<evidence type="ECO:0000313" key="12">
    <source>
        <dbReference type="Proteomes" id="UP001153069"/>
    </source>
</evidence>
<dbReference type="SMART" id="SM00471">
    <property type="entry name" value="HDc"/>
    <property type="match status" value="1"/>
</dbReference>
<evidence type="ECO:0000256" key="5">
    <source>
        <dbReference type="ARBA" id="ARBA00023136"/>
    </source>
</evidence>
<dbReference type="SUPFAM" id="SSF109604">
    <property type="entry name" value="HD-domain/PDEase-like"/>
    <property type="match status" value="1"/>
</dbReference>
<keyword evidence="6" id="KW-0456">Lyase</keyword>
<evidence type="ECO:0000256" key="7">
    <source>
        <dbReference type="SAM" id="MobiDB-lite"/>
    </source>
</evidence>
<evidence type="ECO:0000313" key="11">
    <source>
        <dbReference type="EMBL" id="CAB9510830.1"/>
    </source>
</evidence>
<dbReference type="InterPro" id="IPR036971">
    <property type="entry name" value="PDEase_catalytic_dom_sf"/>
</dbReference>
<dbReference type="Gene3D" id="1.10.1300.10">
    <property type="entry name" value="3'5'-cyclic nucleotide phosphodiesterase, catalytic domain"/>
    <property type="match status" value="1"/>
</dbReference>
<feature type="compositionally biased region" description="Acidic residues" evidence="7">
    <location>
        <begin position="32"/>
        <end position="41"/>
    </location>
</feature>
<dbReference type="InterPro" id="IPR002073">
    <property type="entry name" value="PDEase_catalytic_dom"/>
</dbReference>
<dbReference type="AlphaFoldDB" id="A0A9N8E268"/>
<evidence type="ECO:0000256" key="4">
    <source>
        <dbReference type="ARBA" id="ARBA00022989"/>
    </source>
</evidence>
<dbReference type="GO" id="GO:0004114">
    <property type="term" value="F:3',5'-cyclic-nucleotide phosphodiesterase activity"/>
    <property type="evidence" value="ECO:0007669"/>
    <property type="project" value="InterPro"/>
</dbReference>
<dbReference type="GO" id="GO:0004383">
    <property type="term" value="F:guanylate cyclase activity"/>
    <property type="evidence" value="ECO:0007669"/>
    <property type="project" value="TreeGrafter"/>
</dbReference>
<dbReference type="SMART" id="SM00044">
    <property type="entry name" value="CYCc"/>
    <property type="match status" value="1"/>
</dbReference>
<proteinExistence type="predicted"/>
<dbReference type="InterPro" id="IPR029787">
    <property type="entry name" value="Nucleotide_cyclase"/>
</dbReference>
<feature type="region of interest" description="Disordered" evidence="7">
    <location>
        <begin position="25"/>
        <end position="61"/>
    </location>
</feature>
<dbReference type="GO" id="GO:0004016">
    <property type="term" value="F:adenylate cyclase activity"/>
    <property type="evidence" value="ECO:0007669"/>
    <property type="project" value="TreeGrafter"/>
</dbReference>
<dbReference type="GO" id="GO:0000166">
    <property type="term" value="F:nucleotide binding"/>
    <property type="evidence" value="ECO:0007669"/>
    <property type="project" value="UniProtKB-KW"/>
</dbReference>
<evidence type="ECO:0000256" key="1">
    <source>
        <dbReference type="ARBA" id="ARBA00004370"/>
    </source>
</evidence>
<dbReference type="InterPro" id="IPR050401">
    <property type="entry name" value="Cyclic_nucleotide_synthase"/>
</dbReference>
<feature type="transmembrane region" description="Helical" evidence="8">
    <location>
        <begin position="83"/>
        <end position="107"/>
    </location>
</feature>
<gene>
    <name evidence="11" type="ORF">SEMRO_454_G146430.1</name>
</gene>
<dbReference type="SUPFAM" id="SSF55073">
    <property type="entry name" value="Nucleotide cyclase"/>
    <property type="match status" value="1"/>
</dbReference>
<dbReference type="GO" id="GO:0005886">
    <property type="term" value="C:plasma membrane"/>
    <property type="evidence" value="ECO:0007669"/>
    <property type="project" value="TreeGrafter"/>
</dbReference>
<keyword evidence="5 8" id="KW-0472">Membrane</keyword>
<name>A0A9N8E268_9STRA</name>
<feature type="region of interest" description="Disordered" evidence="7">
    <location>
        <begin position="334"/>
        <end position="354"/>
    </location>
</feature>
<keyword evidence="4 8" id="KW-1133">Transmembrane helix</keyword>
<feature type="transmembrane region" description="Helical" evidence="8">
    <location>
        <begin position="491"/>
        <end position="513"/>
    </location>
</feature>
<protein>
    <submittedName>
        <fullName evidence="11">Receptor-type guanylate cyclase gcy</fullName>
    </submittedName>
</protein>
<feature type="compositionally biased region" description="Low complexity" evidence="7">
    <location>
        <begin position="42"/>
        <end position="54"/>
    </location>
</feature>
<dbReference type="PANTHER" id="PTHR11920">
    <property type="entry name" value="GUANYLYL CYCLASE"/>
    <property type="match status" value="1"/>
</dbReference>
<dbReference type="PROSITE" id="PS50125">
    <property type="entry name" value="GUANYLATE_CYCLASE_2"/>
    <property type="match status" value="1"/>
</dbReference>
<dbReference type="EMBL" id="CAICTM010000453">
    <property type="protein sequence ID" value="CAB9510830.1"/>
    <property type="molecule type" value="Genomic_DNA"/>
</dbReference>
<feature type="region of interest" description="Disordered" evidence="7">
    <location>
        <begin position="1224"/>
        <end position="1257"/>
    </location>
</feature>
<dbReference type="GO" id="GO:0007168">
    <property type="term" value="P:receptor guanylyl cyclase signaling pathway"/>
    <property type="evidence" value="ECO:0007669"/>
    <property type="project" value="TreeGrafter"/>
</dbReference>
<evidence type="ECO:0000256" key="2">
    <source>
        <dbReference type="ARBA" id="ARBA00022692"/>
    </source>
</evidence>
<feature type="domain" description="PDEase" evidence="10">
    <location>
        <begin position="859"/>
        <end position="1084"/>
    </location>
</feature>